<comment type="caution">
    <text evidence="1">The sequence shown here is derived from an EMBL/GenBank/DDBJ whole genome shotgun (WGS) entry which is preliminary data.</text>
</comment>
<name>A0ACC1T3T8_9APHY</name>
<organism evidence="1 2">
    <name type="scientific">Phlebia brevispora</name>
    <dbReference type="NCBI Taxonomy" id="194682"/>
    <lineage>
        <taxon>Eukaryota</taxon>
        <taxon>Fungi</taxon>
        <taxon>Dikarya</taxon>
        <taxon>Basidiomycota</taxon>
        <taxon>Agaricomycotina</taxon>
        <taxon>Agaricomycetes</taxon>
        <taxon>Polyporales</taxon>
        <taxon>Meruliaceae</taxon>
        <taxon>Phlebia</taxon>
    </lineage>
</organism>
<sequence length="462" mass="52011">MTNFKLTPAIHRNLDTLWTKIQRLHLRSDHSSPTDAGPKLPPELTDNIIDHLRHDKDALTSCSLVCTSFLNRSFYRLYRTVSMRDTKRFRRFIAFLPTSTMRRYIEVVLLGNGGSIDAAAANRLRLDLASLSSLLDALPALKVLELNCLSWIPRVDDIGTITPKSVKALVLDDVRSSESGVHLVLSELIPLLRLFATIGKLNLGNFHGHLPVSSSLRPGVRTRTLQVHNLDLQADSANAPILQFLRTTGSTKTLKVVHIDAVDKATLIALGGLLRDAKAAISILQVDVTNLGPPHSKEYTRKELARRVTLPLLTYVPAERLCKALDIPSNLAGCTSLRTLRFWITMSDGLGTVGMWHWRFFFAFLTDAVANLPNVEYMMICISLGKNPKDAVMHARDVDWTKLEYLLRKFPRLGYIGFGTPSPRKRNDDLRSIDNKLWKIAKKRMPVLHASRVLRWKNTYTN</sequence>
<accession>A0ACC1T3T8</accession>
<protein>
    <submittedName>
        <fullName evidence="1">Uncharacterized protein</fullName>
    </submittedName>
</protein>
<reference evidence="1" key="1">
    <citation type="submission" date="2022-07" db="EMBL/GenBank/DDBJ databases">
        <title>Genome Sequence of Phlebia brevispora.</title>
        <authorList>
            <person name="Buettner E."/>
        </authorList>
    </citation>
    <scope>NUCLEOTIDE SEQUENCE</scope>
    <source>
        <strain evidence="1">MPL23</strain>
    </source>
</reference>
<proteinExistence type="predicted"/>
<evidence type="ECO:0000313" key="1">
    <source>
        <dbReference type="EMBL" id="KAJ3552517.1"/>
    </source>
</evidence>
<evidence type="ECO:0000313" key="2">
    <source>
        <dbReference type="Proteomes" id="UP001148662"/>
    </source>
</evidence>
<keyword evidence="2" id="KW-1185">Reference proteome</keyword>
<gene>
    <name evidence="1" type="ORF">NM688_g4110</name>
</gene>
<dbReference type="EMBL" id="JANHOG010000651">
    <property type="protein sequence ID" value="KAJ3552517.1"/>
    <property type="molecule type" value="Genomic_DNA"/>
</dbReference>
<dbReference type="Proteomes" id="UP001148662">
    <property type="component" value="Unassembled WGS sequence"/>
</dbReference>